<comment type="caution">
    <text evidence="2">The sequence shown here is derived from an EMBL/GenBank/DDBJ whole genome shotgun (WGS) entry which is preliminary data.</text>
</comment>
<proteinExistence type="predicted"/>
<dbReference type="Gene3D" id="3.40.50.1820">
    <property type="entry name" value="alpha/beta hydrolase"/>
    <property type="match status" value="1"/>
</dbReference>
<dbReference type="Proteomes" id="UP000180246">
    <property type="component" value="Unassembled WGS sequence"/>
</dbReference>
<dbReference type="RefSeq" id="WP_071363915.1">
    <property type="nucleotide sequence ID" value="NZ_JRYB01000001.1"/>
</dbReference>
<organism evidence="2 3">
    <name type="scientific">Massilia timonae</name>
    <dbReference type="NCBI Taxonomy" id="47229"/>
    <lineage>
        <taxon>Bacteria</taxon>
        <taxon>Pseudomonadati</taxon>
        <taxon>Pseudomonadota</taxon>
        <taxon>Betaproteobacteria</taxon>
        <taxon>Burkholderiales</taxon>
        <taxon>Oxalobacteraceae</taxon>
        <taxon>Telluria group</taxon>
        <taxon>Massilia</taxon>
    </lineage>
</organism>
<dbReference type="GO" id="GO:0052689">
    <property type="term" value="F:carboxylic ester hydrolase activity"/>
    <property type="evidence" value="ECO:0007669"/>
    <property type="project" value="UniProtKB-ARBA"/>
</dbReference>
<protein>
    <submittedName>
        <fullName evidence="2">Dienelactone hydrolase family protein</fullName>
    </submittedName>
</protein>
<dbReference type="AlphaFoldDB" id="A0A1S2N7S4"/>
<reference evidence="2 3" key="1">
    <citation type="submission" date="2014-10" db="EMBL/GenBank/DDBJ databases">
        <authorList>
            <person name="Seo M.-J."/>
            <person name="Seok Y.J."/>
            <person name="Cha I.-T."/>
        </authorList>
    </citation>
    <scope>NUCLEOTIDE SEQUENCE [LARGE SCALE GENOMIC DNA]</scope>
    <source>
        <strain evidence="2 3">NEU</strain>
    </source>
</reference>
<evidence type="ECO:0000256" key="1">
    <source>
        <dbReference type="ARBA" id="ARBA00022801"/>
    </source>
</evidence>
<dbReference type="PIRSF" id="PIRSF031982">
    <property type="entry name" value="UCP031982_abhydr"/>
    <property type="match status" value="1"/>
</dbReference>
<dbReference type="InterPro" id="IPR029058">
    <property type="entry name" value="AB_hydrolase_fold"/>
</dbReference>
<keyword evidence="1 2" id="KW-0378">Hydrolase</keyword>
<accession>A0A1S2N7S4</accession>
<evidence type="ECO:0000313" key="3">
    <source>
        <dbReference type="Proteomes" id="UP000180246"/>
    </source>
</evidence>
<dbReference type="InterPro" id="IPR016986">
    <property type="entry name" value="UCP031982_abhydr"/>
</dbReference>
<name>A0A1S2N7S4_9BURK</name>
<dbReference type="SUPFAM" id="SSF53474">
    <property type="entry name" value="alpha/beta-Hydrolases"/>
    <property type="match status" value="1"/>
</dbReference>
<dbReference type="PANTHER" id="PTHR22946:SF9">
    <property type="entry name" value="POLYKETIDE TRANSFERASE AF380"/>
    <property type="match status" value="1"/>
</dbReference>
<evidence type="ECO:0000313" key="2">
    <source>
        <dbReference type="EMBL" id="OIJ40352.1"/>
    </source>
</evidence>
<gene>
    <name evidence="2" type="ORF">LO55_4339</name>
</gene>
<sequence>MKWIRRLSIVLLAGATAFGIALVGTALRAERPVGFDLVRVNDTDGQAFAVAIWYPTEARAWPTTWLGLRLMAVARDAPVSGRSLPLVVISHGNAGGPGSHADLALALSDAGYVVAAPMHLGDNHIDQSAAGTVPWISGRTRQVGIAIDHLLTMWRGSAAIDPGRIGAYGFSAGGATLLASAGARPDLRQIARHCAETPEFVCQLFRDGHSPLLDPKAAQLGNNYSHDPRIKALVVAAPGLGFLMGPDAVRDVRVPVQLWSGEQDRLVSYASNSKPLRDALGERAQFHSVPGAGHFSFLVPCGVLGPPALCDDGEGFDRPAFHARMNASVIEFFDQHLKATPASL</sequence>
<dbReference type="InterPro" id="IPR050261">
    <property type="entry name" value="FrsA_esterase"/>
</dbReference>
<dbReference type="PANTHER" id="PTHR22946">
    <property type="entry name" value="DIENELACTONE HYDROLASE DOMAIN-CONTAINING PROTEIN-RELATED"/>
    <property type="match status" value="1"/>
</dbReference>
<dbReference type="EMBL" id="JRYB01000001">
    <property type="protein sequence ID" value="OIJ40352.1"/>
    <property type="molecule type" value="Genomic_DNA"/>
</dbReference>